<dbReference type="Proteomes" id="UP000024404">
    <property type="component" value="Unassembled WGS sequence"/>
</dbReference>
<evidence type="ECO:0000256" key="7">
    <source>
        <dbReference type="SAM" id="Phobius"/>
    </source>
</evidence>
<evidence type="ECO:0000256" key="5">
    <source>
        <dbReference type="ARBA" id="ARBA00023136"/>
    </source>
</evidence>
<evidence type="ECO:0000256" key="1">
    <source>
        <dbReference type="ARBA" id="ARBA00004370"/>
    </source>
</evidence>
<keyword evidence="9" id="KW-1185">Reference proteome</keyword>
<name>A0A8R1Y2Z3_ONCVO</name>
<comment type="subcellular location">
    <subcellularLocation>
        <location evidence="1">Membrane</location>
    </subcellularLocation>
</comment>
<dbReference type="EnsemblMetazoa" id="OVOC9143.1">
    <property type="protein sequence ID" value="OVOC9143.1"/>
    <property type="gene ID" value="WBGene00245952"/>
</dbReference>
<protein>
    <submittedName>
        <fullName evidence="8">Uncharacterized protein</fullName>
    </submittedName>
</protein>
<accession>A0A8R1Y2Z3</accession>
<comment type="similarity">
    <text evidence="2">Belongs to the CD36 family.</text>
</comment>
<organism evidence="8 9">
    <name type="scientific">Onchocerca volvulus</name>
    <dbReference type="NCBI Taxonomy" id="6282"/>
    <lineage>
        <taxon>Eukaryota</taxon>
        <taxon>Metazoa</taxon>
        <taxon>Ecdysozoa</taxon>
        <taxon>Nematoda</taxon>
        <taxon>Chromadorea</taxon>
        <taxon>Rhabditida</taxon>
        <taxon>Spirurina</taxon>
        <taxon>Spiruromorpha</taxon>
        <taxon>Filarioidea</taxon>
        <taxon>Onchocercidae</taxon>
        <taxon>Onchocerca</taxon>
    </lineage>
</organism>
<evidence type="ECO:0000313" key="8">
    <source>
        <dbReference type="EnsemblMetazoa" id="OVOC9143.1"/>
    </source>
</evidence>
<dbReference type="Pfam" id="PF01130">
    <property type="entry name" value="CD36"/>
    <property type="match status" value="1"/>
</dbReference>
<dbReference type="PANTHER" id="PTHR11923">
    <property type="entry name" value="SCAVENGER RECEPTOR CLASS B TYPE-1 SR-B1"/>
    <property type="match status" value="1"/>
</dbReference>
<dbReference type="AlphaFoldDB" id="A0A8R1Y2Z3"/>
<evidence type="ECO:0000256" key="2">
    <source>
        <dbReference type="ARBA" id="ARBA00010532"/>
    </source>
</evidence>
<evidence type="ECO:0000256" key="4">
    <source>
        <dbReference type="ARBA" id="ARBA00022989"/>
    </source>
</evidence>
<dbReference type="EMBL" id="CMVM020000255">
    <property type="status" value="NOT_ANNOTATED_CDS"/>
    <property type="molecule type" value="Genomic_DNA"/>
</dbReference>
<feature type="transmembrane region" description="Helical" evidence="7">
    <location>
        <begin position="7"/>
        <end position="32"/>
    </location>
</feature>
<keyword evidence="3 7" id="KW-0812">Transmembrane</keyword>
<keyword evidence="6" id="KW-0325">Glycoprotein</keyword>
<dbReference type="GO" id="GO:0005737">
    <property type="term" value="C:cytoplasm"/>
    <property type="evidence" value="ECO:0007669"/>
    <property type="project" value="TreeGrafter"/>
</dbReference>
<evidence type="ECO:0000256" key="3">
    <source>
        <dbReference type="ARBA" id="ARBA00022692"/>
    </source>
</evidence>
<dbReference type="PRINTS" id="PR01609">
    <property type="entry name" value="CD36FAMILY"/>
</dbReference>
<dbReference type="GO" id="GO:0016020">
    <property type="term" value="C:membrane"/>
    <property type="evidence" value="ECO:0007669"/>
    <property type="project" value="UniProtKB-SubCell"/>
</dbReference>
<dbReference type="InterPro" id="IPR002159">
    <property type="entry name" value="CD36_fam"/>
</dbReference>
<keyword evidence="5 7" id="KW-0472">Membrane</keyword>
<evidence type="ECO:0000256" key="6">
    <source>
        <dbReference type="ARBA" id="ARBA00023180"/>
    </source>
</evidence>
<proteinExistence type="inferred from homology"/>
<reference evidence="8" key="2">
    <citation type="submission" date="2022-06" db="UniProtKB">
        <authorList>
            <consortium name="EnsemblMetazoa"/>
        </authorList>
    </citation>
    <scope>IDENTIFICATION</scope>
</reference>
<feature type="transmembrane region" description="Helical" evidence="7">
    <location>
        <begin position="466"/>
        <end position="492"/>
    </location>
</feature>
<keyword evidence="4 7" id="KW-1133">Transmembrane helix</keyword>
<sequence>MNIRICTIGALAIGAIFIIIGILSLTLVPLAIDKQVIKDEHLGFDENGTYNVMTQRWIEPKYSMKLKIWTVSVSNPDDVIQNGSYPLFVEKGPYVYTEHQKKVKVDFMRNNTRVLYRNKRYYIYNKNESCVNCSLDDWVTIPNVLFQYIANFAAKSSPFVQKIINIALDRYKHEAPFIRVTVNQMLFEGYDDPLIDWICNNSTWIRFICKIAEIPKRVKFLENGTDDGEYLVDTGLENAEKIGRVYAWNGRNETPWWGTAQARQINGTDTQLFPPFLSASNDLPIFLGQMGRSIYIRYEKSVLHGRIPSYRFVIPSSVYDPFLPENKGFCSDETPRYFDTDVQPQGCLPAGLFDIGRTKPGSPPIYMSGVHFYQSPPQVYQNFTGFPHPDSSQRTYIDLEPITGVIVEVFEASQINVGMINSSLHMLNKIPRMIVPVLWMNEMISLDEYTKNDLEKITFMPLGARILGISLVGAGIFLWAVFLIISLATIYLKRNADDETHLIEDDMEN</sequence>
<evidence type="ECO:0000313" key="9">
    <source>
        <dbReference type="Proteomes" id="UP000024404"/>
    </source>
</evidence>
<reference evidence="9" key="1">
    <citation type="submission" date="2013-10" db="EMBL/GenBank/DDBJ databases">
        <title>Genome sequencing of Onchocerca volvulus.</title>
        <authorList>
            <person name="Cotton J."/>
            <person name="Tsai J."/>
            <person name="Stanley E."/>
            <person name="Tracey A."/>
            <person name="Holroyd N."/>
            <person name="Lustigman S."/>
            <person name="Berriman M."/>
        </authorList>
    </citation>
    <scope>NUCLEOTIDE SEQUENCE</scope>
</reference>
<dbReference type="GO" id="GO:0005044">
    <property type="term" value="F:scavenger receptor activity"/>
    <property type="evidence" value="ECO:0007669"/>
    <property type="project" value="TreeGrafter"/>
</dbReference>
<dbReference type="PANTHER" id="PTHR11923:SF51">
    <property type="entry name" value="LYSOSOME MEMBRANE PROTEIN 2"/>
    <property type="match status" value="1"/>
</dbReference>